<feature type="transmembrane region" description="Helical" evidence="6">
    <location>
        <begin position="240"/>
        <end position="260"/>
    </location>
</feature>
<dbReference type="PANTHER" id="PTHR35007:SF1">
    <property type="entry name" value="PILUS ASSEMBLY PROTEIN"/>
    <property type="match status" value="1"/>
</dbReference>
<feature type="transmembrane region" description="Helical" evidence="6">
    <location>
        <begin position="17"/>
        <end position="35"/>
    </location>
</feature>
<gene>
    <name evidence="8" type="ORF">A11Q_2374</name>
</gene>
<dbReference type="Proteomes" id="UP000012040">
    <property type="component" value="Chromosome"/>
</dbReference>
<feature type="transmembrane region" description="Helical" evidence="6">
    <location>
        <begin position="272"/>
        <end position="292"/>
    </location>
</feature>
<feature type="transmembrane region" description="Helical" evidence="6">
    <location>
        <begin position="96"/>
        <end position="118"/>
    </location>
</feature>
<evidence type="ECO:0000313" key="8">
    <source>
        <dbReference type="EMBL" id="AGH96590.1"/>
    </source>
</evidence>
<evidence type="ECO:0000256" key="6">
    <source>
        <dbReference type="SAM" id="Phobius"/>
    </source>
</evidence>
<dbReference type="eggNOG" id="COG4965">
    <property type="taxonomic scope" value="Bacteria"/>
</dbReference>
<organism evidence="8 9">
    <name type="scientific">Pseudobdellovibrio exovorus JSS</name>
    <dbReference type="NCBI Taxonomy" id="1184267"/>
    <lineage>
        <taxon>Bacteria</taxon>
        <taxon>Pseudomonadati</taxon>
        <taxon>Bdellovibrionota</taxon>
        <taxon>Bdellovibrionia</taxon>
        <taxon>Bdellovibrionales</taxon>
        <taxon>Pseudobdellovibrionaceae</taxon>
        <taxon>Pseudobdellovibrio</taxon>
    </lineage>
</organism>
<evidence type="ECO:0000256" key="2">
    <source>
        <dbReference type="ARBA" id="ARBA00022475"/>
    </source>
</evidence>
<dbReference type="PANTHER" id="PTHR35007">
    <property type="entry name" value="INTEGRAL MEMBRANE PROTEIN-RELATED"/>
    <property type="match status" value="1"/>
</dbReference>
<evidence type="ECO:0000256" key="5">
    <source>
        <dbReference type="ARBA" id="ARBA00023136"/>
    </source>
</evidence>
<protein>
    <recommendedName>
        <fullName evidence="7">Type II secretion system protein GspF domain-containing protein</fullName>
    </recommendedName>
</protein>
<comment type="subcellular location">
    <subcellularLocation>
        <location evidence="1">Cell membrane</location>
        <topology evidence="1">Multi-pass membrane protein</topology>
    </subcellularLocation>
</comment>
<dbReference type="EMBL" id="CP003537">
    <property type="protein sequence ID" value="AGH96590.1"/>
    <property type="molecule type" value="Genomic_DNA"/>
</dbReference>
<proteinExistence type="predicted"/>
<dbReference type="KEGG" id="bex:A11Q_2374"/>
<keyword evidence="5 6" id="KW-0472">Membrane</keyword>
<evidence type="ECO:0000256" key="4">
    <source>
        <dbReference type="ARBA" id="ARBA00022989"/>
    </source>
</evidence>
<dbReference type="Gene3D" id="1.20.81.30">
    <property type="entry name" value="Type II secretion system (T2SS), domain F"/>
    <property type="match status" value="1"/>
</dbReference>
<accession>M4VDN0</accession>
<dbReference type="PATRIC" id="fig|1184267.3.peg.2407"/>
<feature type="domain" description="Type II secretion system protein GspF" evidence="7">
    <location>
        <begin position="133"/>
        <end position="258"/>
    </location>
</feature>
<evidence type="ECO:0000256" key="1">
    <source>
        <dbReference type="ARBA" id="ARBA00004651"/>
    </source>
</evidence>
<dbReference type="RefSeq" id="WP_015471080.1">
    <property type="nucleotide sequence ID" value="NC_020813.1"/>
</dbReference>
<dbReference type="STRING" id="1184267.A11Q_2374"/>
<dbReference type="InterPro" id="IPR042094">
    <property type="entry name" value="T2SS_GspF_sf"/>
</dbReference>
<keyword evidence="4 6" id="KW-1133">Transmembrane helix</keyword>
<feature type="transmembrane region" description="Helical" evidence="6">
    <location>
        <begin position="72"/>
        <end position="90"/>
    </location>
</feature>
<keyword evidence="2" id="KW-1003">Cell membrane</keyword>
<evidence type="ECO:0000313" key="9">
    <source>
        <dbReference type="Proteomes" id="UP000012040"/>
    </source>
</evidence>
<dbReference type="AlphaFoldDB" id="M4VDN0"/>
<reference evidence="8 9" key="1">
    <citation type="journal article" date="2013" name="ISME J.">
        <title>By their genes ye shall know them: genomic signatures of predatory bacteria.</title>
        <authorList>
            <person name="Pasternak Z."/>
            <person name="Pietrokovski S."/>
            <person name="Rotem O."/>
            <person name="Gophna U."/>
            <person name="Lurie-Weinberger M.N."/>
            <person name="Jurkevitch E."/>
        </authorList>
    </citation>
    <scope>NUCLEOTIDE SEQUENCE [LARGE SCALE GENOMIC DNA]</scope>
    <source>
        <strain evidence="8 9">JSS</strain>
    </source>
</reference>
<evidence type="ECO:0000256" key="3">
    <source>
        <dbReference type="ARBA" id="ARBA00022692"/>
    </source>
</evidence>
<dbReference type="InterPro" id="IPR018076">
    <property type="entry name" value="T2SS_GspF_dom"/>
</dbReference>
<dbReference type="Pfam" id="PF00482">
    <property type="entry name" value="T2SSF"/>
    <property type="match status" value="1"/>
</dbReference>
<dbReference type="HOGENOM" id="CLU_064305_2_0_7"/>
<evidence type="ECO:0000259" key="7">
    <source>
        <dbReference type="Pfam" id="PF00482"/>
    </source>
</evidence>
<dbReference type="GO" id="GO:0005886">
    <property type="term" value="C:plasma membrane"/>
    <property type="evidence" value="ECO:0007669"/>
    <property type="project" value="UniProtKB-SubCell"/>
</dbReference>
<name>M4VDN0_9BACT</name>
<keyword evidence="9" id="KW-1185">Reference proteome</keyword>
<sequence>MDLTNIPFLKSILQHNWLVMILVGVSVFFSIYFWADKIFTKLTNAGLSKKSDVLQYMKLMGMEVNEAKVNRMLLLSSFGVGFLFFVISWPNVSVGLFLGASAGIAGFQLPPIIFKALYERRCSVFVDQMVDALTIMGNGIKAGSNPQQSMQRVIEIMGNPVSAEFSQVITQTQFGQSFEEALNDLAARIPKADVQMFVVAVNILKETGGNLSETFTTIVTTIRERQKLEKKISAMTAQGIMQGIIVSCIPFVLMAVFYFLDPTHLEPMFGTTLGLLLLVGMLGLQIIGGVMIKKIVTIKV</sequence>
<keyword evidence="3 6" id="KW-0812">Transmembrane</keyword>